<evidence type="ECO:0000313" key="1">
    <source>
        <dbReference type="Proteomes" id="UP000095287"/>
    </source>
</evidence>
<keyword evidence="1" id="KW-1185">Reference proteome</keyword>
<name>A0A1I7YUB2_9BILA</name>
<dbReference type="WBParaSite" id="L893_g19588.t1">
    <property type="protein sequence ID" value="L893_g19588.t1"/>
    <property type="gene ID" value="L893_g19588"/>
</dbReference>
<organism evidence="1 2">
    <name type="scientific">Steinernema glaseri</name>
    <dbReference type="NCBI Taxonomy" id="37863"/>
    <lineage>
        <taxon>Eukaryota</taxon>
        <taxon>Metazoa</taxon>
        <taxon>Ecdysozoa</taxon>
        <taxon>Nematoda</taxon>
        <taxon>Chromadorea</taxon>
        <taxon>Rhabditida</taxon>
        <taxon>Tylenchina</taxon>
        <taxon>Panagrolaimomorpha</taxon>
        <taxon>Strongyloidoidea</taxon>
        <taxon>Steinernematidae</taxon>
        <taxon>Steinernema</taxon>
    </lineage>
</organism>
<proteinExistence type="predicted"/>
<sequence length="25" mass="2880">MYGKDSEVTHAMYYVVEGLCRPFLA</sequence>
<evidence type="ECO:0000313" key="2">
    <source>
        <dbReference type="WBParaSite" id="L893_g19588.t1"/>
    </source>
</evidence>
<protein>
    <submittedName>
        <fullName evidence="2">PadR family transcriptional regulator</fullName>
    </submittedName>
</protein>
<accession>A0A1I7YUB2</accession>
<dbReference type="AlphaFoldDB" id="A0A1I7YUB2"/>
<reference evidence="2" key="1">
    <citation type="submission" date="2016-11" db="UniProtKB">
        <authorList>
            <consortium name="WormBaseParasite"/>
        </authorList>
    </citation>
    <scope>IDENTIFICATION</scope>
</reference>
<dbReference type="Proteomes" id="UP000095287">
    <property type="component" value="Unplaced"/>
</dbReference>